<keyword evidence="5 8" id="KW-0694">RNA-binding</keyword>
<evidence type="ECO:0000256" key="2">
    <source>
        <dbReference type="ARBA" id="ARBA00022484"/>
    </source>
</evidence>
<evidence type="ECO:0000256" key="3">
    <source>
        <dbReference type="ARBA" id="ARBA00022679"/>
    </source>
</evidence>
<evidence type="ECO:0000256" key="9">
    <source>
        <dbReference type="SAM" id="MobiDB-lite"/>
    </source>
</evidence>
<gene>
    <name evidence="12" type="ORF">PSALAMII_LOCUS3356</name>
</gene>
<feature type="compositionally biased region" description="Basic and acidic residues" evidence="9">
    <location>
        <begin position="1337"/>
        <end position="1362"/>
    </location>
</feature>
<dbReference type="GO" id="GO:0031380">
    <property type="term" value="C:nuclear RNA-directed RNA polymerase complex"/>
    <property type="evidence" value="ECO:0007669"/>
    <property type="project" value="TreeGrafter"/>
</dbReference>
<sequence length="1383" mass="156188">MSSSRLRGAQVGRPPNQTEWVSWKSWNTLALDIVNLPREVNTHDLHDALSKEGTIMSIDIWELRPGDKQRRGRIRFRPPPANSSWIHSPYLINLRSGGTHYLKFQICTTHFESIPSPVRPGVQLPIENELRSTQVDIGVLLNESKVHFMQTFTSNAHPRFVVDVKNKCIFIYLKVALRGTISGTDPAVGDLTQHDYRLKITFLQLSEVFEQFDKISQQASLLIVLDSSVICHRQVKNIQMTFTEPRSWRAEDTWYRQTAVAHNPIFLKRVTTNLKRHGQVIDLGRWNVFKITFAPEQIIEPRLSAGPANPLGLVRDIFQDYNITLKDGNHFTESPDRPIPVWQWIDLSESASTNASALLKDLEDNSYEHLPFPLRYQLEVCLSQGYLSEYTITRRFIQELKSLGDGRAQKLLEFVASEKKKYLDPIKIFKLKYFRGVTNSKIPSYCCHMHTARITPTTIYYSTPTVDISNRVVRQWSDSRKAGRFLRVRFTDEKTEGRINSSIGDSNDEIYTRVKRTLANGITIGDRHYEFLAFGNSQFREHGAYFFAADAGISAATIRAWMGQFNHIRNVAKYAARLGQSFSTTRAFTFSSVQTVTCKEIAHNGCTFSDGVGKISTFLARLLTEEHNIKTSNGEPPSAYQFRLGGSKGMLVISPDPLPQEVHLRPSQQKFEATHNGLEIIRWSQFSLATLNRQLILVLGALGVKDEVFLQKQNVMLNSFQEAMSSDTKATQLLQKYIDPNQTTLILSNMVSNGFRKTNEPFMNTMLGLWKAWHLKNLKEKAKIVIDSGADLLGCIDETGTLEGHYQSKISDARTHEEKLAALPEIFVQICREDQDGQYEVIEGLCILARNPSLHPGDVRVVRAVNKLELRHLRDVVVLPQTGDHDVASMCSGGDLDGDDYLVIWDSDLIPERWFTESMDFKSKKAPDLDHDVTVDEVTSFFVTYMKNDCLPRIAHAHMAWADTNRDGVWSEKCCRLAKLHSDAVDYNKTGGHATMTRDLVPKKWPHFMEKRFKRDDAIYHSDKVLGKLYDVVIAPDFVPNLSMPFDSRILDSELVPASNSYMDTARSLKSEWDINMRQVMAQYEINTEFEVWSTFVLRHGFVLKDFKMQEDLGRIVGTMRRGFRQACYDKAGPDKIAFLVLAMYRVTEEQMSTALKAQEEEKERRKNIIDIDLPSTELPLISFPWVFPEVLGDIAMGKIKVPELISGVNSEAQAAGPIGVAPMFDCLLAREMLEDMRRDSPASLDLEEDLITLTDVGEFASKPIRKPTRGEDWDSGVYFAGQSGDEEGGEGGGVHLADQDIAHDRAVEPEADKIENANVNVNVNVNGNGNANASAGEKEGEGEGERDGEGEGEGGREKLDMVEQEGDIKPSALDALLNLLNN</sequence>
<dbReference type="InterPro" id="IPR057596">
    <property type="entry name" value="RDRP_core"/>
</dbReference>
<protein>
    <recommendedName>
        <fullName evidence="8">RNA-dependent RNA polymerase</fullName>
        <ecNumber evidence="8">2.7.7.48</ecNumber>
    </recommendedName>
</protein>
<evidence type="ECO:0000256" key="7">
    <source>
        <dbReference type="ARBA" id="ARBA00048744"/>
    </source>
</evidence>
<evidence type="ECO:0000256" key="5">
    <source>
        <dbReference type="ARBA" id="ARBA00022884"/>
    </source>
</evidence>
<dbReference type="OrthoDB" id="6513042at2759"/>
<dbReference type="GO" id="GO:0030422">
    <property type="term" value="P:siRNA processing"/>
    <property type="evidence" value="ECO:0007669"/>
    <property type="project" value="TreeGrafter"/>
</dbReference>
<dbReference type="InterPro" id="IPR058752">
    <property type="entry name" value="RDRP_C_head"/>
</dbReference>
<evidence type="ECO:0000256" key="4">
    <source>
        <dbReference type="ARBA" id="ARBA00022695"/>
    </source>
</evidence>
<evidence type="ECO:0000256" key="6">
    <source>
        <dbReference type="ARBA" id="ARBA00023158"/>
    </source>
</evidence>
<name>A0A9W4IWS3_9EURO</name>
<feature type="domain" description="RDRP core" evidence="10">
    <location>
        <begin position="454"/>
        <end position="1032"/>
    </location>
</feature>
<dbReference type="GO" id="GO:0003723">
    <property type="term" value="F:RNA binding"/>
    <property type="evidence" value="ECO:0007669"/>
    <property type="project" value="UniProtKB-KW"/>
</dbReference>
<evidence type="ECO:0000313" key="13">
    <source>
        <dbReference type="Proteomes" id="UP001152649"/>
    </source>
</evidence>
<feature type="compositionally biased region" description="Low complexity" evidence="9">
    <location>
        <begin position="1326"/>
        <end position="1336"/>
    </location>
</feature>
<keyword evidence="2 8" id="KW-0696">RNA-directed RNA polymerase</keyword>
<dbReference type="Pfam" id="PF26253">
    <property type="entry name" value="RdRP_head"/>
    <property type="match status" value="1"/>
</dbReference>
<dbReference type="PANTHER" id="PTHR23079">
    <property type="entry name" value="RNA-DEPENDENT RNA POLYMERASE"/>
    <property type="match status" value="1"/>
</dbReference>
<dbReference type="CDD" id="cd00590">
    <property type="entry name" value="RRM_SF"/>
    <property type="match status" value="1"/>
</dbReference>
<dbReference type="EMBL" id="CAJVPG010000111">
    <property type="protein sequence ID" value="CAG8354824.1"/>
    <property type="molecule type" value="Genomic_DNA"/>
</dbReference>
<evidence type="ECO:0000313" key="12">
    <source>
        <dbReference type="EMBL" id="CAG8354824.1"/>
    </source>
</evidence>
<keyword evidence="4 8" id="KW-0548">Nucleotidyltransferase</keyword>
<evidence type="ECO:0000259" key="10">
    <source>
        <dbReference type="Pfam" id="PF05183"/>
    </source>
</evidence>
<keyword evidence="13" id="KW-1185">Reference proteome</keyword>
<keyword evidence="3 8" id="KW-0808">Transferase</keyword>
<dbReference type="Pfam" id="PF05183">
    <property type="entry name" value="RdRP"/>
    <property type="match status" value="1"/>
</dbReference>
<dbReference type="PANTHER" id="PTHR23079:SF55">
    <property type="entry name" value="RNA-DIRECTED RNA POLYMERASE"/>
    <property type="match status" value="1"/>
</dbReference>
<comment type="similarity">
    <text evidence="1 8">Belongs to the RdRP family.</text>
</comment>
<accession>A0A9W4IWS3</accession>
<evidence type="ECO:0000259" key="11">
    <source>
        <dbReference type="Pfam" id="PF26253"/>
    </source>
</evidence>
<evidence type="ECO:0000256" key="1">
    <source>
        <dbReference type="ARBA" id="ARBA00005762"/>
    </source>
</evidence>
<feature type="domain" description="RDRP C-terminal head" evidence="11">
    <location>
        <begin position="1055"/>
        <end position="1198"/>
    </location>
</feature>
<dbReference type="GO" id="GO:0003968">
    <property type="term" value="F:RNA-directed RNA polymerase activity"/>
    <property type="evidence" value="ECO:0007669"/>
    <property type="project" value="UniProtKB-KW"/>
</dbReference>
<reference evidence="12" key="1">
    <citation type="submission" date="2021-07" db="EMBL/GenBank/DDBJ databases">
        <authorList>
            <person name="Branca A.L. A."/>
        </authorList>
    </citation>
    <scope>NUCLEOTIDE SEQUENCE</scope>
</reference>
<dbReference type="EC" id="2.7.7.48" evidence="8"/>
<dbReference type="InterPro" id="IPR007855">
    <property type="entry name" value="RDRP"/>
</dbReference>
<evidence type="ECO:0000256" key="8">
    <source>
        <dbReference type="RuleBase" id="RU363098"/>
    </source>
</evidence>
<organism evidence="12 13">
    <name type="scientific">Penicillium salamii</name>
    <dbReference type="NCBI Taxonomy" id="1612424"/>
    <lineage>
        <taxon>Eukaryota</taxon>
        <taxon>Fungi</taxon>
        <taxon>Dikarya</taxon>
        <taxon>Ascomycota</taxon>
        <taxon>Pezizomycotina</taxon>
        <taxon>Eurotiomycetes</taxon>
        <taxon>Eurotiomycetidae</taxon>
        <taxon>Eurotiales</taxon>
        <taxon>Aspergillaceae</taxon>
        <taxon>Penicillium</taxon>
    </lineage>
</organism>
<keyword evidence="6" id="KW-0943">RNA-mediated gene silencing</keyword>
<proteinExistence type="inferred from homology"/>
<feature type="region of interest" description="Disordered" evidence="9">
    <location>
        <begin position="1326"/>
        <end position="1369"/>
    </location>
</feature>
<comment type="catalytic activity">
    <reaction evidence="7 8">
        <text>RNA(n) + a ribonucleoside 5'-triphosphate = RNA(n+1) + diphosphate</text>
        <dbReference type="Rhea" id="RHEA:21248"/>
        <dbReference type="Rhea" id="RHEA-COMP:14527"/>
        <dbReference type="Rhea" id="RHEA-COMP:17342"/>
        <dbReference type="ChEBI" id="CHEBI:33019"/>
        <dbReference type="ChEBI" id="CHEBI:61557"/>
        <dbReference type="ChEBI" id="CHEBI:140395"/>
        <dbReference type="EC" id="2.7.7.48"/>
    </reaction>
</comment>
<comment type="caution">
    <text evidence="12">The sequence shown here is derived from an EMBL/GenBank/DDBJ whole genome shotgun (WGS) entry which is preliminary data.</text>
</comment>
<dbReference type="Proteomes" id="UP001152649">
    <property type="component" value="Unassembled WGS sequence"/>
</dbReference>